<dbReference type="GO" id="GO:0004335">
    <property type="term" value="F:galactokinase activity"/>
    <property type="evidence" value="ECO:0007669"/>
    <property type="project" value="InterPro"/>
</dbReference>
<organism evidence="7 8">
    <name type="scientific">Flagellimonas allohymeniacidonis</name>
    <dbReference type="NCBI Taxonomy" id="2517819"/>
    <lineage>
        <taxon>Bacteria</taxon>
        <taxon>Pseudomonadati</taxon>
        <taxon>Bacteroidota</taxon>
        <taxon>Flavobacteriia</taxon>
        <taxon>Flavobacteriales</taxon>
        <taxon>Flavobacteriaceae</taxon>
        <taxon>Flagellimonas</taxon>
    </lineage>
</organism>
<dbReference type="GO" id="GO:0005524">
    <property type="term" value="F:ATP binding"/>
    <property type="evidence" value="ECO:0007669"/>
    <property type="project" value="UniProtKB-KW"/>
</dbReference>
<dbReference type="SUPFAM" id="SSF55060">
    <property type="entry name" value="GHMP Kinase, C-terminal domain"/>
    <property type="match status" value="1"/>
</dbReference>
<dbReference type="SUPFAM" id="SSF54211">
    <property type="entry name" value="Ribosomal protein S5 domain 2-like"/>
    <property type="match status" value="1"/>
</dbReference>
<dbReference type="Pfam" id="PF00288">
    <property type="entry name" value="GHMP_kinases_N"/>
    <property type="match status" value="1"/>
</dbReference>
<evidence type="ECO:0000256" key="2">
    <source>
        <dbReference type="ARBA" id="ARBA00022741"/>
    </source>
</evidence>
<feature type="domain" description="GHMP kinase N-terminal" evidence="5">
    <location>
        <begin position="80"/>
        <end position="162"/>
    </location>
</feature>
<dbReference type="AlphaFoldDB" id="A0A4Q8QBJ2"/>
<dbReference type="InterPro" id="IPR013750">
    <property type="entry name" value="GHMP_kinase_C_dom"/>
</dbReference>
<dbReference type="PANTHER" id="PTHR10457">
    <property type="entry name" value="MEVALONATE KINASE/GALACTOKINASE"/>
    <property type="match status" value="1"/>
</dbReference>
<dbReference type="InterPro" id="IPR036554">
    <property type="entry name" value="GHMP_kinase_C_sf"/>
</dbReference>
<evidence type="ECO:0000313" key="7">
    <source>
        <dbReference type="EMBL" id="TAI46757.1"/>
    </source>
</evidence>
<proteinExistence type="inferred from homology"/>
<comment type="similarity">
    <text evidence="1">Belongs to the GHMP kinase family. GalK subfamily.</text>
</comment>
<dbReference type="EMBL" id="SGIU01000002">
    <property type="protein sequence ID" value="TAI46757.1"/>
    <property type="molecule type" value="Genomic_DNA"/>
</dbReference>
<sequence>MIAIKVPARICFFGDHQDYLGLPVIAGTVNRYICLRAVPIERKEFSVVLKDLQQEFVIPLSGKSEKIRGKDYFRSGISILKDEGFQFSQGYHIEIWGDIPINAGLSSSSALVVAWIRFLVAVQPRKKPISDLQIARWAHQAEVLFFNQPGGLMDQYTIAQGGMLYIDTNTGESTRLKNGLGRLLVAESGLPKKTLSVLKNAREYAQNAISSIRSVHPEFDLNSVSPEDYNRYLEIVPDQYQEHWYASVHNYQITKAAKEELLYWNPDLKKLAGLMNEHQLILQSRIQNTPTEMTQMMEAAKQAGALACKIIGSGGGGCMLALVGNNNIEKIKKAFLETRAKAVYEVEIGN</sequence>
<dbReference type="InterPro" id="IPR014721">
    <property type="entry name" value="Ribsml_uS5_D2-typ_fold_subgr"/>
</dbReference>
<evidence type="ECO:0000256" key="3">
    <source>
        <dbReference type="ARBA" id="ARBA00022777"/>
    </source>
</evidence>
<dbReference type="Gene3D" id="3.30.70.890">
    <property type="entry name" value="GHMP kinase, C-terminal domain"/>
    <property type="match status" value="1"/>
</dbReference>
<evidence type="ECO:0000256" key="1">
    <source>
        <dbReference type="ARBA" id="ARBA00006566"/>
    </source>
</evidence>
<dbReference type="Gene3D" id="3.30.230.10">
    <property type="match status" value="1"/>
</dbReference>
<dbReference type="GO" id="GO:0006012">
    <property type="term" value="P:galactose metabolic process"/>
    <property type="evidence" value="ECO:0007669"/>
    <property type="project" value="InterPro"/>
</dbReference>
<keyword evidence="2" id="KW-0547">Nucleotide-binding</keyword>
<dbReference type="Proteomes" id="UP000291981">
    <property type="component" value="Unassembled WGS sequence"/>
</dbReference>
<dbReference type="Pfam" id="PF08544">
    <property type="entry name" value="GHMP_kinases_C"/>
    <property type="match status" value="1"/>
</dbReference>
<dbReference type="OrthoDB" id="1411003at2"/>
<evidence type="ECO:0000259" key="6">
    <source>
        <dbReference type="Pfam" id="PF08544"/>
    </source>
</evidence>
<reference evidence="7 8" key="1">
    <citation type="submission" date="2019-02" db="EMBL/GenBank/DDBJ databases">
        <title>Draft genome sequence of Muricauda sp. 176CP4-71.</title>
        <authorList>
            <person name="Park J.-S."/>
        </authorList>
    </citation>
    <scope>NUCLEOTIDE SEQUENCE [LARGE SCALE GENOMIC DNA]</scope>
    <source>
        <strain evidence="7 8">176CP4-71</strain>
    </source>
</reference>
<keyword evidence="4" id="KW-0067">ATP-binding</keyword>
<evidence type="ECO:0000256" key="4">
    <source>
        <dbReference type="ARBA" id="ARBA00022840"/>
    </source>
</evidence>
<name>A0A4Q8QBJ2_9FLAO</name>
<dbReference type="GO" id="GO:0005829">
    <property type="term" value="C:cytosol"/>
    <property type="evidence" value="ECO:0007669"/>
    <property type="project" value="TreeGrafter"/>
</dbReference>
<comment type="caution">
    <text evidence="7">The sequence shown here is derived from an EMBL/GenBank/DDBJ whole genome shotgun (WGS) entry which is preliminary data.</text>
</comment>
<dbReference type="RefSeq" id="WP_130612738.1">
    <property type="nucleotide sequence ID" value="NZ_SGIU01000002.1"/>
</dbReference>
<evidence type="ECO:0000313" key="8">
    <source>
        <dbReference type="Proteomes" id="UP000291981"/>
    </source>
</evidence>
<dbReference type="PRINTS" id="PR00473">
    <property type="entry name" value="GALCTOKINASE"/>
</dbReference>
<dbReference type="InterPro" id="IPR020568">
    <property type="entry name" value="Ribosomal_Su5_D2-typ_SF"/>
</dbReference>
<dbReference type="PANTHER" id="PTHR10457:SF7">
    <property type="entry name" value="GALACTOKINASE-RELATED"/>
    <property type="match status" value="1"/>
</dbReference>
<keyword evidence="3 7" id="KW-0418">Kinase</keyword>
<dbReference type="InterPro" id="IPR006204">
    <property type="entry name" value="GHMP_kinase_N_dom"/>
</dbReference>
<feature type="domain" description="GHMP kinase C-terminal" evidence="6">
    <location>
        <begin position="267"/>
        <end position="335"/>
    </location>
</feature>
<keyword evidence="3 7" id="KW-0808">Transferase</keyword>
<dbReference type="InterPro" id="IPR000705">
    <property type="entry name" value="Galactokinase"/>
</dbReference>
<keyword evidence="8" id="KW-1185">Reference proteome</keyword>
<evidence type="ECO:0000259" key="5">
    <source>
        <dbReference type="Pfam" id="PF00288"/>
    </source>
</evidence>
<gene>
    <name evidence="7" type="ORF">EW142_08615</name>
</gene>
<accession>A0A4Q8QBJ2</accession>
<dbReference type="PRINTS" id="PR00959">
    <property type="entry name" value="MEVGALKINASE"/>
</dbReference>
<protein>
    <submittedName>
        <fullName evidence="7">GHMP kinase</fullName>
    </submittedName>
</protein>